<organism evidence="3 4">
    <name type="scientific">Angomonas deanei</name>
    <dbReference type="NCBI Taxonomy" id="59799"/>
    <lineage>
        <taxon>Eukaryota</taxon>
        <taxon>Discoba</taxon>
        <taxon>Euglenozoa</taxon>
        <taxon>Kinetoplastea</taxon>
        <taxon>Metakinetoplastina</taxon>
        <taxon>Trypanosomatida</taxon>
        <taxon>Trypanosomatidae</taxon>
        <taxon>Strigomonadinae</taxon>
        <taxon>Angomonas</taxon>
    </lineage>
</organism>
<protein>
    <submittedName>
        <fullName evidence="3">Uncharacterized protein</fullName>
    </submittedName>
</protein>
<evidence type="ECO:0000256" key="1">
    <source>
        <dbReference type="SAM" id="MobiDB-lite"/>
    </source>
</evidence>
<keyword evidence="2" id="KW-0812">Transmembrane</keyword>
<feature type="region of interest" description="Disordered" evidence="1">
    <location>
        <begin position="176"/>
        <end position="220"/>
    </location>
</feature>
<evidence type="ECO:0000313" key="3">
    <source>
        <dbReference type="EMBL" id="CAD2222799.1"/>
    </source>
</evidence>
<dbReference type="EMBL" id="LR877172">
    <property type="protein sequence ID" value="CAD2222799.1"/>
    <property type="molecule type" value="Genomic_DNA"/>
</dbReference>
<feature type="transmembrane region" description="Helical" evidence="2">
    <location>
        <begin position="38"/>
        <end position="61"/>
    </location>
</feature>
<evidence type="ECO:0000256" key="2">
    <source>
        <dbReference type="SAM" id="Phobius"/>
    </source>
</evidence>
<keyword evidence="4" id="KW-1185">Reference proteome</keyword>
<feature type="transmembrane region" description="Helical" evidence="2">
    <location>
        <begin position="314"/>
        <end position="334"/>
    </location>
</feature>
<feature type="transmembrane region" description="Helical" evidence="2">
    <location>
        <begin position="132"/>
        <end position="153"/>
    </location>
</feature>
<sequence length="381" mass="43199">MSAEADTNPPTETPKKEKKEPYIRTDFPLSFFVHRSKVLGHVLLSIMSFTALVLIGISMGVPWMRKDQYNNEITDTATGAVTSTGLWYRKNLYAYKLTMNAATLPRNNENKLFDFRFGFSDFCYRVETRLKALFSFLIVSIALSFVTFILSIVNAAMGGGVRTAWHTDDHIEEEEAFIRRNPRHTSTASELNQLGDNNNNNNNNEPQEEEEEEAQQHPVKTKRCNHAYNVHIATTIFGCFAFSALTITISFAWNLFLYSFLYPECLAEADNLKTSAVESHLSSLSGTPLTTASALIQVPQQVFDNSYHSQFYEVYVGLGFAMTAWALMGAGVLLSHYHFSFELDPLRLLSRLLSIYYTTTMISFLFVVVSCPIPHFFLQKQ</sequence>
<dbReference type="Proteomes" id="UP000515908">
    <property type="component" value="Chromosome 28"/>
</dbReference>
<proteinExistence type="predicted"/>
<feature type="compositionally biased region" description="Polar residues" evidence="1">
    <location>
        <begin position="184"/>
        <end position="196"/>
    </location>
</feature>
<feature type="transmembrane region" description="Helical" evidence="2">
    <location>
        <begin position="230"/>
        <end position="253"/>
    </location>
</feature>
<accession>A0A7G2CU39</accession>
<evidence type="ECO:0000313" key="4">
    <source>
        <dbReference type="Proteomes" id="UP000515908"/>
    </source>
</evidence>
<feature type="transmembrane region" description="Helical" evidence="2">
    <location>
        <begin position="355"/>
        <end position="378"/>
    </location>
</feature>
<dbReference type="AlphaFoldDB" id="A0A7G2CU39"/>
<name>A0A7G2CU39_9TRYP</name>
<gene>
    <name evidence="3" type="ORF">ADEAN_001034900</name>
</gene>
<keyword evidence="2" id="KW-1133">Transmembrane helix</keyword>
<dbReference type="VEuPathDB" id="TriTrypDB:ADEAN_001034900"/>
<keyword evidence="2" id="KW-0472">Membrane</keyword>
<reference evidence="3 4" key="1">
    <citation type="submission" date="2020-08" db="EMBL/GenBank/DDBJ databases">
        <authorList>
            <person name="Newling K."/>
            <person name="Davey J."/>
            <person name="Forrester S."/>
        </authorList>
    </citation>
    <scope>NUCLEOTIDE SEQUENCE [LARGE SCALE GENOMIC DNA]</scope>
    <source>
        <strain evidence="4">Crithidia deanei Carvalho (ATCC PRA-265)</strain>
    </source>
</reference>